<dbReference type="GO" id="GO:0003677">
    <property type="term" value="F:DNA binding"/>
    <property type="evidence" value="ECO:0007669"/>
    <property type="project" value="UniProtKB-KW"/>
</dbReference>
<dbReference type="GO" id="GO:0015074">
    <property type="term" value="P:DNA integration"/>
    <property type="evidence" value="ECO:0007669"/>
    <property type="project" value="UniProtKB-KW"/>
</dbReference>
<dbReference type="GO" id="GO:0005634">
    <property type="term" value="C:nucleus"/>
    <property type="evidence" value="ECO:0007669"/>
    <property type="project" value="UniProtKB-ARBA"/>
</dbReference>
<organism evidence="20 21">
    <name type="scientific">Lyophyllum shimeji</name>
    <name type="common">Hon-shimeji</name>
    <name type="synonym">Tricholoma shimeji</name>
    <dbReference type="NCBI Taxonomy" id="47721"/>
    <lineage>
        <taxon>Eukaryota</taxon>
        <taxon>Fungi</taxon>
        <taxon>Dikarya</taxon>
        <taxon>Basidiomycota</taxon>
        <taxon>Agaricomycotina</taxon>
        <taxon>Agaricomycetes</taxon>
        <taxon>Agaricomycetidae</taxon>
        <taxon>Agaricales</taxon>
        <taxon>Tricholomatineae</taxon>
        <taxon>Lyophyllaceae</taxon>
        <taxon>Lyophyllum</taxon>
    </lineage>
</organism>
<evidence type="ECO:0000256" key="11">
    <source>
        <dbReference type="ARBA" id="ARBA00022884"/>
    </source>
</evidence>
<evidence type="ECO:0000256" key="6">
    <source>
        <dbReference type="ARBA" id="ARBA00022723"/>
    </source>
</evidence>
<dbReference type="InterPro" id="IPR000477">
    <property type="entry name" value="RT_dom"/>
</dbReference>
<evidence type="ECO:0000256" key="4">
    <source>
        <dbReference type="ARBA" id="ARBA00022695"/>
    </source>
</evidence>
<feature type="region of interest" description="Disordered" evidence="17">
    <location>
        <begin position="1"/>
        <end position="25"/>
    </location>
</feature>
<dbReference type="Gene3D" id="2.40.70.10">
    <property type="entry name" value="Acid Proteases"/>
    <property type="match status" value="1"/>
</dbReference>
<dbReference type="GO" id="GO:0004519">
    <property type="term" value="F:endonuclease activity"/>
    <property type="evidence" value="ECO:0007669"/>
    <property type="project" value="UniProtKB-KW"/>
</dbReference>
<evidence type="ECO:0000256" key="17">
    <source>
        <dbReference type="SAM" id="MobiDB-lite"/>
    </source>
</evidence>
<evidence type="ECO:0000259" key="18">
    <source>
        <dbReference type="PROSITE" id="PS50013"/>
    </source>
</evidence>
<dbReference type="GO" id="GO:0003887">
    <property type="term" value="F:DNA-directed DNA polymerase activity"/>
    <property type="evidence" value="ECO:0007669"/>
    <property type="project" value="UniProtKB-KW"/>
</dbReference>
<evidence type="ECO:0000256" key="7">
    <source>
        <dbReference type="ARBA" id="ARBA00022750"/>
    </source>
</evidence>
<dbReference type="InterPro" id="IPR041588">
    <property type="entry name" value="Integrase_H2C2"/>
</dbReference>
<dbReference type="InterPro" id="IPR050951">
    <property type="entry name" value="Retrovirus_Pol_polyprotein"/>
</dbReference>
<dbReference type="Gene3D" id="3.10.10.10">
    <property type="entry name" value="HIV Type 1 Reverse Transcriptase, subunit A, domain 1"/>
    <property type="match status" value="1"/>
</dbReference>
<dbReference type="Pfam" id="PF00078">
    <property type="entry name" value="RVT_1"/>
    <property type="match status" value="1"/>
</dbReference>
<dbReference type="SUPFAM" id="SSF54160">
    <property type="entry name" value="Chromo domain-like"/>
    <property type="match status" value="1"/>
</dbReference>
<dbReference type="CDD" id="cd00303">
    <property type="entry name" value="retropepsin_like"/>
    <property type="match status" value="1"/>
</dbReference>
<dbReference type="SUPFAM" id="SSF56672">
    <property type="entry name" value="DNA/RNA polymerases"/>
    <property type="match status" value="1"/>
</dbReference>
<dbReference type="Pfam" id="PF17917">
    <property type="entry name" value="RT_RNaseH"/>
    <property type="match status" value="1"/>
</dbReference>
<dbReference type="PROSITE" id="PS50994">
    <property type="entry name" value="INTEGRASE"/>
    <property type="match status" value="1"/>
</dbReference>
<dbReference type="Pfam" id="PF13650">
    <property type="entry name" value="Asp_protease_2"/>
    <property type="match status" value="1"/>
</dbReference>
<feature type="compositionally biased region" description="Low complexity" evidence="17">
    <location>
        <begin position="263"/>
        <end position="272"/>
    </location>
</feature>
<evidence type="ECO:0000313" key="21">
    <source>
        <dbReference type="Proteomes" id="UP001063166"/>
    </source>
</evidence>
<dbReference type="Pfam" id="PF00385">
    <property type="entry name" value="Chromo"/>
    <property type="match status" value="1"/>
</dbReference>
<dbReference type="SMART" id="SM00298">
    <property type="entry name" value="CHROMO"/>
    <property type="match status" value="1"/>
</dbReference>
<keyword evidence="5" id="KW-0540">Nuclease</keyword>
<keyword evidence="15" id="KW-0238">DNA-binding</keyword>
<evidence type="ECO:0000256" key="1">
    <source>
        <dbReference type="ARBA" id="ARBA00012493"/>
    </source>
</evidence>
<keyword evidence="9" id="KW-0378">Hydrolase</keyword>
<evidence type="ECO:0000256" key="12">
    <source>
        <dbReference type="ARBA" id="ARBA00022908"/>
    </source>
</evidence>
<dbReference type="EC" id="2.7.7.49" evidence="1"/>
<dbReference type="InterPro" id="IPR056924">
    <property type="entry name" value="SH3_Tf2-1"/>
</dbReference>
<evidence type="ECO:0000256" key="8">
    <source>
        <dbReference type="ARBA" id="ARBA00022759"/>
    </source>
</evidence>
<keyword evidence="13" id="KW-0695">RNA-directed DNA polymerase</keyword>
<dbReference type="PANTHER" id="PTHR37984:SF5">
    <property type="entry name" value="PROTEIN NYNRIN-LIKE"/>
    <property type="match status" value="1"/>
</dbReference>
<reference evidence="20" key="1">
    <citation type="submission" date="2022-07" db="EMBL/GenBank/DDBJ databases">
        <title>The genome of Lyophyllum shimeji provides insight into the initial evolution of ectomycorrhizal fungal genome.</title>
        <authorList>
            <person name="Kobayashi Y."/>
            <person name="Shibata T."/>
            <person name="Hirakawa H."/>
            <person name="Shigenobu S."/>
            <person name="Nishiyama T."/>
            <person name="Yamada A."/>
            <person name="Hasebe M."/>
            <person name="Kawaguchi M."/>
        </authorList>
    </citation>
    <scope>NUCLEOTIDE SEQUENCE</scope>
    <source>
        <strain evidence="20">AT787</strain>
    </source>
</reference>
<sequence length="1849" mass="208466">MSSSTPSKNKTAVRSQTGITHNQVNQLKPDVMQDLEEAQSCKFDRLLKYFLYLVLDEQSAERSSLNELQGKIEVLQERLDCHGEDEERQRTVTEREPEKGKGRGPVGAPSSAASTGREDQVDAPNAIAELDALKAQRDQQLDKIFDDCLQAVLPICNEEHSPLRQHLADYLFLVSRRLQLAPTPPTPPTPPPLIPSSPRPGDPHPRTNGCGPCANTISAFIALVIAPDSVDRVCVAVCLAGLIFSRKSFCRGQPLAPRGKPVTAAPAPATPAHDSESDSDTPAVPLFRYCPTSMPATAEKLASVTQSSPSHAPSVSDGALTVDSLRAFEICAKRFFRAKRIEAKDQVGQVIYSFEGHAIQDWISPIEAELVALSFPAFMNRLRAKWLRDGWDYEYGQILHSFQHDQVFSDWVNKVREANSVLSSLADVHLPSERLRPHIRMHLNADLDAEYRLVNGEAPGKLDSIVDLEDWINSVSRLDQAIKAKSARERKAYIAQLAALGNEAKKFGRNVSNVTTPAATPSSASSTNATPNAFFARKYAKKLTVDERELLKKNDGCTGCRKPFVGSKHVCEYENKPLPFDLAPAVTQEYINKCRNSKPTQIAAVFEEVDESSDDAEEEEEFDHANEYVFPRHLSWSCLISAASIAPTPVDALIDHGAPPALISSDLASRLELPTRPLRKPLRVTGAFTSSGTTDAHHCNSKDVVLSSFVTASVLSPCAQWHSRSQVFVVCPNLRSDIILGLDFLSRNDIVVDAADRTAVDKKTNFDLLNPPDPAAARKVPLVSPHDRRKAEAKAIKEGQKKTREARVPLLFELEAKFVREKRRFDKTAHVTEDSPSTIIGLIRQRIDVLANIEFLTEMDKKFKADYEDCFPSDIPHVRDLPSDVYHRIEVKPNARISVARAYSCPRKYRDGWKTLIDQHYAAGRIRPSNSQYTSPSFIIPKADTTVLPRWVNDYRTLNSQTVPDSYPLPRVEDILADCAKGKIWGKIDMTNSFFQTLVHPDDIKYTATLTPFGLWEWVVMPMGLRNAPATHQRRVTLALRDLIGKICHVYLDDIVIWSNSLEEHQINVARVLEALRKARLFCSMKKSTLFTTELDFLGHHISARGIEPDSDKVEKILNWPVPQRAKHVRQFLGLVRYISSFLPALAEHTAVLTPLTKKECNKEFPPWKEDHQLAFDAIKRLVVSADCLTTIDHVNPGNNQIYLTCDASKRRTGAVLSFGETWESARPVAFDSKQYTAAERNYPTHEQELLAILRGLRKWRNDLLGSHIHIYTDHKTLQNFDTQRDLSSRQARWMEYLSQYDYTIHYIRGEDNSVADAMSRLPNSYEEPVPATTISAVFDVSEKSHVLTDIKNGYTADPYCKRILQSAEAGALPSGCEIRDGLIYIGNRLVIPKYKDLRENLFRMAHDNLGHFGGDKCYMALRASYYWPNMRRDLVHAYIPSCRDCQRNKNSTTKPTGPLHPLPIPDSRFSSVTLDFIGPLPMDEGFDQICTMTCRAGAEIRIAPCKTSQTAEEFAAIFFREWYCENGLPDNIITDRDKLFISKFWTALLDLAGVKHKRSSAYHPQTDGLSERSNKTVIQCIRFHVDRNQTGWARALPVIRFHIMNTVNASTGFSPFQLRSGFSPRVIPSISPSPVPPAEKERQAALELLESIRLDFLEAMDNLTAAKMLQAHYANLSRGPEITYAVGDKVLLSTVNRRREYMQKENGRAAKFMPRFDGPFTIEKAHPECSSYTLALPEHMKIHPTFHAALLRPYQENDDTMFPSRKLDKPPPIITGDGVEEFFIERIVDERMFRRAKQYLVRWRGYGPEYDLWRPAKELEETVALDEWEQRVKPPVTATTSRRRQRRA</sequence>
<dbReference type="Gene3D" id="2.40.50.40">
    <property type="match status" value="1"/>
</dbReference>
<evidence type="ECO:0000313" key="20">
    <source>
        <dbReference type="EMBL" id="GLB44273.1"/>
    </source>
</evidence>
<dbReference type="GO" id="GO:0006310">
    <property type="term" value="P:DNA recombination"/>
    <property type="evidence" value="ECO:0007669"/>
    <property type="project" value="UniProtKB-KW"/>
</dbReference>
<dbReference type="EMBL" id="BRPK01000016">
    <property type="protein sequence ID" value="GLB44273.1"/>
    <property type="molecule type" value="Genomic_DNA"/>
</dbReference>
<evidence type="ECO:0000256" key="3">
    <source>
        <dbReference type="ARBA" id="ARBA00022679"/>
    </source>
</evidence>
<keyword evidence="12" id="KW-0229">DNA integration</keyword>
<dbReference type="PANTHER" id="PTHR37984">
    <property type="entry name" value="PROTEIN CBG26694"/>
    <property type="match status" value="1"/>
</dbReference>
<dbReference type="InterPro" id="IPR036397">
    <property type="entry name" value="RNaseH_sf"/>
</dbReference>
<keyword evidence="4" id="KW-0548">Nucleotidyltransferase</keyword>
<evidence type="ECO:0000256" key="14">
    <source>
        <dbReference type="ARBA" id="ARBA00022932"/>
    </source>
</evidence>
<keyword evidence="14" id="KW-0239">DNA-directed DNA polymerase</keyword>
<dbReference type="OrthoDB" id="3227343at2759"/>
<dbReference type="InterPro" id="IPR021109">
    <property type="entry name" value="Peptidase_aspartic_dom_sf"/>
</dbReference>
<dbReference type="GO" id="GO:0006338">
    <property type="term" value="P:chromatin remodeling"/>
    <property type="evidence" value="ECO:0007669"/>
    <property type="project" value="UniProtKB-ARBA"/>
</dbReference>
<keyword evidence="6" id="KW-0479">Metal-binding</keyword>
<dbReference type="GO" id="GO:0006508">
    <property type="term" value="P:proteolysis"/>
    <property type="evidence" value="ECO:0007669"/>
    <property type="project" value="UniProtKB-KW"/>
</dbReference>
<evidence type="ECO:0000256" key="5">
    <source>
        <dbReference type="ARBA" id="ARBA00022722"/>
    </source>
</evidence>
<evidence type="ECO:0000256" key="16">
    <source>
        <dbReference type="ARBA" id="ARBA00023172"/>
    </source>
</evidence>
<protein>
    <recommendedName>
        <fullName evidence="1">RNA-directed DNA polymerase</fullName>
        <ecNumber evidence="1">2.7.7.49</ecNumber>
    </recommendedName>
</protein>
<dbReference type="InterPro" id="IPR041373">
    <property type="entry name" value="RT_RNaseH"/>
</dbReference>
<keyword evidence="21" id="KW-1185">Reference proteome</keyword>
<keyword evidence="11" id="KW-0694">RNA-binding</keyword>
<dbReference type="GO" id="GO:0003723">
    <property type="term" value="F:RNA binding"/>
    <property type="evidence" value="ECO:0007669"/>
    <property type="project" value="UniProtKB-KW"/>
</dbReference>
<dbReference type="InterPro" id="IPR000953">
    <property type="entry name" value="Chromo/chromo_shadow_dom"/>
</dbReference>
<dbReference type="SUPFAM" id="SSF53098">
    <property type="entry name" value="Ribonuclease H-like"/>
    <property type="match status" value="1"/>
</dbReference>
<proteinExistence type="predicted"/>
<dbReference type="Pfam" id="PF24626">
    <property type="entry name" value="SH3_Tf2-1"/>
    <property type="match status" value="1"/>
</dbReference>
<accession>A0A9P3UT53</accession>
<dbReference type="Gene3D" id="3.30.420.10">
    <property type="entry name" value="Ribonuclease H-like superfamily/Ribonuclease H"/>
    <property type="match status" value="1"/>
</dbReference>
<feature type="domain" description="Integrase catalytic" evidence="19">
    <location>
        <begin position="1460"/>
        <end position="1624"/>
    </location>
</feature>
<keyword evidence="3" id="KW-0808">Transferase</keyword>
<dbReference type="Pfam" id="PF17921">
    <property type="entry name" value="Integrase_H2C2"/>
    <property type="match status" value="1"/>
</dbReference>
<keyword evidence="2" id="KW-0645">Protease</keyword>
<dbReference type="Proteomes" id="UP001063166">
    <property type="component" value="Unassembled WGS sequence"/>
</dbReference>
<dbReference type="InterPro" id="IPR016197">
    <property type="entry name" value="Chromo-like_dom_sf"/>
</dbReference>
<comment type="caution">
    <text evidence="20">The sequence shown here is derived from an EMBL/GenBank/DDBJ whole genome shotgun (WGS) entry which is preliminary data.</text>
</comment>
<keyword evidence="8" id="KW-0255">Endonuclease</keyword>
<evidence type="ECO:0000259" key="19">
    <source>
        <dbReference type="PROSITE" id="PS50994"/>
    </source>
</evidence>
<dbReference type="PROSITE" id="PS50013">
    <property type="entry name" value="CHROMO_2"/>
    <property type="match status" value="1"/>
</dbReference>
<feature type="domain" description="Chromo" evidence="18">
    <location>
        <begin position="1783"/>
        <end position="1832"/>
    </location>
</feature>
<dbReference type="InterPro" id="IPR012337">
    <property type="entry name" value="RNaseH-like_sf"/>
</dbReference>
<dbReference type="GO" id="GO:0004190">
    <property type="term" value="F:aspartic-type endopeptidase activity"/>
    <property type="evidence" value="ECO:0007669"/>
    <property type="project" value="UniProtKB-KW"/>
</dbReference>
<dbReference type="InterPro" id="IPR001584">
    <property type="entry name" value="Integrase_cat-core"/>
</dbReference>
<feature type="compositionally biased region" description="Basic and acidic residues" evidence="17">
    <location>
        <begin position="80"/>
        <end position="101"/>
    </location>
</feature>
<gene>
    <name evidence="20" type="ORF">LshimejAT787_1602030</name>
</gene>
<feature type="region of interest" description="Disordered" evidence="17">
    <location>
        <begin position="181"/>
        <end position="209"/>
    </location>
</feature>
<feature type="compositionally biased region" description="Pro residues" evidence="17">
    <location>
        <begin position="182"/>
        <end position="200"/>
    </location>
</feature>
<dbReference type="InterPro" id="IPR043502">
    <property type="entry name" value="DNA/RNA_pol_sf"/>
</dbReference>
<feature type="region of interest" description="Disordered" evidence="17">
    <location>
        <begin position="257"/>
        <end position="281"/>
    </location>
</feature>
<evidence type="ECO:0000256" key="2">
    <source>
        <dbReference type="ARBA" id="ARBA00022670"/>
    </source>
</evidence>
<evidence type="ECO:0000256" key="15">
    <source>
        <dbReference type="ARBA" id="ARBA00023125"/>
    </source>
</evidence>
<dbReference type="CDD" id="cd01647">
    <property type="entry name" value="RT_LTR"/>
    <property type="match status" value="1"/>
</dbReference>
<name>A0A9P3UT53_LYOSH</name>
<evidence type="ECO:0000256" key="10">
    <source>
        <dbReference type="ARBA" id="ARBA00022842"/>
    </source>
</evidence>
<dbReference type="Gene3D" id="3.30.70.270">
    <property type="match status" value="2"/>
</dbReference>
<keyword evidence="7" id="KW-0064">Aspartyl protease</keyword>
<dbReference type="GO" id="GO:0003964">
    <property type="term" value="F:RNA-directed DNA polymerase activity"/>
    <property type="evidence" value="ECO:0007669"/>
    <property type="project" value="UniProtKB-KW"/>
</dbReference>
<evidence type="ECO:0000256" key="13">
    <source>
        <dbReference type="ARBA" id="ARBA00022918"/>
    </source>
</evidence>
<keyword evidence="16" id="KW-0233">DNA recombination</keyword>
<dbReference type="CDD" id="cd09274">
    <property type="entry name" value="RNase_HI_RT_Ty3"/>
    <property type="match status" value="1"/>
</dbReference>
<evidence type="ECO:0000256" key="9">
    <source>
        <dbReference type="ARBA" id="ARBA00022801"/>
    </source>
</evidence>
<dbReference type="InterPro" id="IPR023780">
    <property type="entry name" value="Chromo_domain"/>
</dbReference>
<keyword evidence="10" id="KW-0460">Magnesium</keyword>
<dbReference type="GO" id="GO:0046872">
    <property type="term" value="F:metal ion binding"/>
    <property type="evidence" value="ECO:0007669"/>
    <property type="project" value="UniProtKB-KW"/>
</dbReference>
<feature type="region of interest" description="Disordered" evidence="17">
    <location>
        <begin position="80"/>
        <end position="121"/>
    </location>
</feature>
<dbReference type="InterPro" id="IPR043128">
    <property type="entry name" value="Rev_trsase/Diguanyl_cyclase"/>
</dbReference>
<dbReference type="Gene3D" id="1.10.340.70">
    <property type="match status" value="1"/>
</dbReference>